<sequence length="454" mass="49685">MGAAHTMFSLSLPHVPLQLVSCVPTTLLSFSSSSRRRRAMASPFISAALTKEDSQIPAISPLDIEKKEESLKRVSSDSLQYKSGFLGGVPMDEPRPLEKKEGILSPMNYLTNILSANVYDVAIESPLHYAPKLSQGLGVHLWLKREDLQPLRGAYNMMSKLSREQLNKGVICSSAGNHDQGVALAAKKLKCDVVIAMPVTTPEIKWKYVEKLDAKVVLVGDSYDEAQAYAKQRAKQDGRMFIPPFDHPDIIMGQGTIGMEVVRQLKGPLHAVFIPVGGGGLIAGIAAYVKRVRPEVKVVGVEPFDANAMALSLHHGQRSMLEQVGRFADGVAVKVVGEETFRLCRELVDGVVLVSHDAICAAIKIPRISGNQMLAAVDQGNTLVNMLDLHFFRNIDRFWKVGLMSVAYIGEGSFHIELGRMKLESGNFGFPNEIQMQAAILQGRVLANKLVSFL</sequence>
<evidence type="ECO:0000313" key="1">
    <source>
        <dbReference type="EMBL" id="KAJ8624629.1"/>
    </source>
</evidence>
<comment type="caution">
    <text evidence="1">The sequence shown here is derived from an EMBL/GenBank/DDBJ whole genome shotgun (WGS) entry which is preliminary data.</text>
</comment>
<accession>A0ACC2KV22</accession>
<reference evidence="1 2" key="1">
    <citation type="journal article" date="2022" name="Hortic Res">
        <title>A haplotype resolved chromosomal level avocado genome allows analysis of novel avocado genes.</title>
        <authorList>
            <person name="Nath O."/>
            <person name="Fletcher S.J."/>
            <person name="Hayward A."/>
            <person name="Shaw L.M."/>
            <person name="Masouleh A.K."/>
            <person name="Furtado A."/>
            <person name="Henry R.J."/>
            <person name="Mitter N."/>
        </authorList>
    </citation>
    <scope>NUCLEOTIDE SEQUENCE [LARGE SCALE GENOMIC DNA]</scope>
    <source>
        <strain evidence="2">cv. Hass</strain>
    </source>
</reference>
<dbReference type="Proteomes" id="UP001234297">
    <property type="component" value="Chromosome 11"/>
</dbReference>
<gene>
    <name evidence="1" type="ORF">MRB53_033159</name>
</gene>
<protein>
    <submittedName>
        <fullName evidence="1">Uncharacterized protein</fullName>
    </submittedName>
</protein>
<organism evidence="1 2">
    <name type="scientific">Persea americana</name>
    <name type="common">Avocado</name>
    <dbReference type="NCBI Taxonomy" id="3435"/>
    <lineage>
        <taxon>Eukaryota</taxon>
        <taxon>Viridiplantae</taxon>
        <taxon>Streptophyta</taxon>
        <taxon>Embryophyta</taxon>
        <taxon>Tracheophyta</taxon>
        <taxon>Spermatophyta</taxon>
        <taxon>Magnoliopsida</taxon>
        <taxon>Magnoliidae</taxon>
        <taxon>Laurales</taxon>
        <taxon>Lauraceae</taxon>
        <taxon>Persea</taxon>
    </lineage>
</organism>
<proteinExistence type="predicted"/>
<dbReference type="EMBL" id="CM056819">
    <property type="protein sequence ID" value="KAJ8624629.1"/>
    <property type="molecule type" value="Genomic_DNA"/>
</dbReference>
<keyword evidence="2" id="KW-1185">Reference proteome</keyword>
<evidence type="ECO:0000313" key="2">
    <source>
        <dbReference type="Proteomes" id="UP001234297"/>
    </source>
</evidence>
<name>A0ACC2KV22_PERAE</name>